<dbReference type="PANTHER" id="PTHR23417">
    <property type="entry name" value="3-DEOXY-D-MANNO-OCTULOSONIC-ACID TRANSFERASE/TRNA GUANINE-N 7 - -METHYLTRANSFERASE"/>
    <property type="match status" value="1"/>
</dbReference>
<dbReference type="PROSITE" id="PS51625">
    <property type="entry name" value="SAM_MT_TRMB"/>
    <property type="match status" value="1"/>
</dbReference>
<feature type="binding site" evidence="7">
    <location>
        <begin position="238"/>
        <end position="241"/>
    </location>
    <ligand>
        <name>substrate</name>
    </ligand>
</feature>
<dbReference type="RefSeq" id="WP_109275266.1">
    <property type="nucleotide sequence ID" value="NZ_QFKX01000002.1"/>
</dbReference>
<evidence type="ECO:0000256" key="6">
    <source>
        <dbReference type="ARBA" id="ARBA00022694"/>
    </source>
</evidence>
<comment type="similarity">
    <text evidence="7">Belongs to the class I-like SAM-binding methyltransferase superfamily. TrmB family.</text>
</comment>
<feature type="region of interest" description="Disordered" evidence="8">
    <location>
        <begin position="200"/>
        <end position="227"/>
    </location>
</feature>
<dbReference type="GO" id="GO:0043527">
    <property type="term" value="C:tRNA methyltransferase complex"/>
    <property type="evidence" value="ECO:0007669"/>
    <property type="project" value="TreeGrafter"/>
</dbReference>
<dbReference type="OrthoDB" id="9802090at2"/>
<comment type="caution">
    <text evidence="7">Lacks conserved residue(s) required for the propagation of feature annotation.</text>
</comment>
<protein>
    <recommendedName>
        <fullName evidence="7">tRNA (guanine-N(7)-)-methyltransferase</fullName>
        <ecNumber evidence="7">2.1.1.33</ecNumber>
    </recommendedName>
    <alternativeName>
        <fullName evidence="7">tRNA (guanine(46)-N(7))-methyltransferase</fullName>
    </alternativeName>
    <alternativeName>
        <fullName evidence="7">tRNA(m7G46)-methyltransferase</fullName>
    </alternativeName>
</protein>
<feature type="binding site" evidence="7">
    <location>
        <position position="96"/>
    </location>
    <ligand>
        <name>S-adenosyl-L-methionine</name>
        <dbReference type="ChEBI" id="CHEBI:59789"/>
    </ligand>
</feature>
<comment type="pathway">
    <text evidence="7">tRNA modification; N(7)-methylguanine-tRNA biosynthesis.</text>
</comment>
<dbReference type="GO" id="GO:0008176">
    <property type="term" value="F:tRNA (guanine(46)-N7)-methyltransferase activity"/>
    <property type="evidence" value="ECO:0007669"/>
    <property type="project" value="UniProtKB-UniRule"/>
</dbReference>
<dbReference type="NCBIfam" id="TIGR00091">
    <property type="entry name" value="tRNA (guanosine(46)-N7)-methyltransferase TrmB"/>
    <property type="match status" value="1"/>
</dbReference>
<keyword evidence="10" id="KW-1185">Reference proteome</keyword>
<evidence type="ECO:0000256" key="4">
    <source>
        <dbReference type="ARBA" id="ARBA00022679"/>
    </source>
</evidence>
<proteinExistence type="inferred from homology"/>
<dbReference type="UniPathway" id="UPA00989"/>
<evidence type="ECO:0000313" key="9">
    <source>
        <dbReference type="EMBL" id="PWH06671.1"/>
    </source>
</evidence>
<dbReference type="InterPro" id="IPR029063">
    <property type="entry name" value="SAM-dependent_MTases_sf"/>
</dbReference>
<evidence type="ECO:0000256" key="1">
    <source>
        <dbReference type="ARBA" id="ARBA00000142"/>
    </source>
</evidence>
<dbReference type="PANTHER" id="PTHR23417:SF14">
    <property type="entry name" value="PENTACOTRIPEPTIDE-REPEAT REGION OF PRORP DOMAIN-CONTAINING PROTEIN"/>
    <property type="match status" value="1"/>
</dbReference>
<dbReference type="SUPFAM" id="SSF53335">
    <property type="entry name" value="S-adenosyl-L-methionine-dependent methyltransferases"/>
    <property type="match status" value="1"/>
</dbReference>
<dbReference type="EC" id="2.1.1.33" evidence="7"/>
<sequence length="275" mass="30263">MTQDPSRPHRDVVSFVRRGSRLSASRQDAWDRLADTWVLDLPRGERDTVPAHGTRLDPAQVFGRTAPLVVEIGSGQGENIAAAATARDDRDHLAFEVYVPGIAQSLDRIERAGSPRNLRLVPLDALHSLPTLLAPGSITELWIFFPDPWHKSRHHKRRLVNPPLLDAVLPLMAPGGLLRLATDWAEYACHMRAVLDADPRLVNTSPDGPRPDGTPSDEVPDEMPVHGWSPRFEGRVLTSFERKAHDAGRLIWDLTYEVDGEGSAGASARSSGPTD</sequence>
<feature type="binding site" evidence="7">
    <location>
        <position position="124"/>
    </location>
    <ligand>
        <name>S-adenosyl-L-methionine</name>
        <dbReference type="ChEBI" id="CHEBI:59789"/>
    </ligand>
</feature>
<dbReference type="Pfam" id="PF02390">
    <property type="entry name" value="Methyltransf_4"/>
    <property type="match status" value="1"/>
</dbReference>
<accession>A0A2U2RLF9</accession>
<feature type="binding site" evidence="7">
    <location>
        <position position="183"/>
    </location>
    <ligand>
        <name>substrate</name>
    </ligand>
</feature>
<reference evidence="9 10" key="1">
    <citation type="submission" date="2018-05" db="EMBL/GenBank/DDBJ databases">
        <title>Brachybacterium sp. M1HQ-2T, whole genome shotgun sequence.</title>
        <authorList>
            <person name="Tuo L."/>
        </authorList>
    </citation>
    <scope>NUCLEOTIDE SEQUENCE [LARGE SCALE GENOMIC DNA]</scope>
    <source>
        <strain evidence="9 10">M1HQ-2</strain>
    </source>
</reference>
<dbReference type="Proteomes" id="UP000245590">
    <property type="component" value="Unassembled WGS sequence"/>
</dbReference>
<keyword evidence="5 7" id="KW-0949">S-adenosyl-L-methionine</keyword>
<comment type="catalytic activity">
    <reaction evidence="1 7">
        <text>guanosine(46) in tRNA + S-adenosyl-L-methionine = N(7)-methylguanosine(46) in tRNA + S-adenosyl-L-homocysteine</text>
        <dbReference type="Rhea" id="RHEA:42708"/>
        <dbReference type="Rhea" id="RHEA-COMP:10188"/>
        <dbReference type="Rhea" id="RHEA-COMP:10189"/>
        <dbReference type="ChEBI" id="CHEBI:57856"/>
        <dbReference type="ChEBI" id="CHEBI:59789"/>
        <dbReference type="ChEBI" id="CHEBI:74269"/>
        <dbReference type="ChEBI" id="CHEBI:74480"/>
        <dbReference type="EC" id="2.1.1.33"/>
    </reaction>
</comment>
<feature type="binding site" evidence="7">
    <location>
        <position position="151"/>
    </location>
    <ligand>
        <name>substrate</name>
    </ligand>
</feature>
<evidence type="ECO:0000256" key="8">
    <source>
        <dbReference type="SAM" id="MobiDB-lite"/>
    </source>
</evidence>
<keyword evidence="4 7" id="KW-0808">Transferase</keyword>
<comment type="caution">
    <text evidence="9">The sequence shown here is derived from an EMBL/GenBank/DDBJ whole genome shotgun (WGS) entry which is preliminary data.</text>
</comment>
<feature type="binding site" evidence="7">
    <location>
        <position position="147"/>
    </location>
    <ligand>
        <name>S-adenosyl-L-methionine</name>
        <dbReference type="ChEBI" id="CHEBI:59789"/>
    </ligand>
</feature>
<evidence type="ECO:0000256" key="5">
    <source>
        <dbReference type="ARBA" id="ARBA00022691"/>
    </source>
</evidence>
<evidence type="ECO:0000256" key="2">
    <source>
        <dbReference type="ARBA" id="ARBA00003015"/>
    </source>
</evidence>
<evidence type="ECO:0000313" key="10">
    <source>
        <dbReference type="Proteomes" id="UP000245590"/>
    </source>
</evidence>
<dbReference type="EMBL" id="QFKX01000002">
    <property type="protein sequence ID" value="PWH06671.1"/>
    <property type="molecule type" value="Genomic_DNA"/>
</dbReference>
<comment type="function">
    <text evidence="2 7">Catalyzes the formation of N(7)-methylguanine at position 46 (m7G46) in tRNA.</text>
</comment>
<gene>
    <name evidence="7 9" type="primary">trmB</name>
    <name evidence="9" type="ORF">DEO23_06960</name>
</gene>
<name>A0A2U2RLF9_9MICO</name>
<keyword evidence="6 7" id="KW-0819">tRNA processing</keyword>
<feature type="binding site" evidence="7">
    <location>
        <position position="71"/>
    </location>
    <ligand>
        <name>S-adenosyl-L-methionine</name>
        <dbReference type="ChEBI" id="CHEBI:59789"/>
    </ligand>
</feature>
<evidence type="ECO:0000256" key="7">
    <source>
        <dbReference type="HAMAP-Rule" id="MF_01057"/>
    </source>
</evidence>
<dbReference type="AlphaFoldDB" id="A0A2U2RLF9"/>
<dbReference type="HAMAP" id="MF_01057">
    <property type="entry name" value="tRNA_methyltr_TrmB"/>
    <property type="match status" value="1"/>
</dbReference>
<dbReference type="InterPro" id="IPR055361">
    <property type="entry name" value="tRNA_methyltr_TrmB_bact"/>
</dbReference>
<organism evidence="9 10">
    <name type="scientific">Brachybacterium endophyticum</name>
    <dbReference type="NCBI Taxonomy" id="2182385"/>
    <lineage>
        <taxon>Bacteria</taxon>
        <taxon>Bacillati</taxon>
        <taxon>Actinomycetota</taxon>
        <taxon>Actinomycetes</taxon>
        <taxon>Micrococcales</taxon>
        <taxon>Dermabacteraceae</taxon>
        <taxon>Brachybacterium</taxon>
    </lineage>
</organism>
<evidence type="ECO:0000256" key="3">
    <source>
        <dbReference type="ARBA" id="ARBA00022603"/>
    </source>
</evidence>
<dbReference type="Gene3D" id="3.40.50.150">
    <property type="entry name" value="Vaccinia Virus protein VP39"/>
    <property type="match status" value="1"/>
</dbReference>
<dbReference type="InterPro" id="IPR003358">
    <property type="entry name" value="tRNA_(Gua-N-7)_MeTrfase_Trmb"/>
</dbReference>
<keyword evidence="3 7" id="KW-0489">Methyltransferase</keyword>